<evidence type="ECO:0000313" key="2">
    <source>
        <dbReference type="Proteomes" id="UP000180280"/>
    </source>
</evidence>
<dbReference type="Proteomes" id="UP000180280">
    <property type="component" value="Unassembled WGS sequence"/>
</dbReference>
<comment type="caution">
    <text evidence="1">The sequence shown here is derived from an EMBL/GenBank/DDBJ whole genome shotgun (WGS) entry which is preliminary data.</text>
</comment>
<dbReference type="InterPro" id="IPR016181">
    <property type="entry name" value="Acyl_CoA_acyltransferase"/>
</dbReference>
<dbReference type="RefSeq" id="WP_071112492.1">
    <property type="nucleotide sequence ID" value="NZ_MKCT01000016.1"/>
</dbReference>
<sequence>MRLLKLEQLYLLQEMHGQRLGGGWMMDEVAATARATGGNALMPTVNRHNSGAIAVYERRGFWLREEAVFDIGNGFMMDDSVLEKCWSEVRLAAARHVLRQGATAGLPSSQQRKGEPFGLPFVRFGGVAEETWLLIAQVPQNVRYPSATSGAAGRA</sequence>
<name>A0ABX3CE67_9NEIS</name>
<evidence type="ECO:0000313" key="1">
    <source>
        <dbReference type="EMBL" id="OHX20615.1"/>
    </source>
</evidence>
<dbReference type="EMBL" id="MKCT01000016">
    <property type="protein sequence ID" value="OHX20615.1"/>
    <property type="molecule type" value="Genomic_DNA"/>
</dbReference>
<dbReference type="Gene3D" id="3.40.630.30">
    <property type="match status" value="1"/>
</dbReference>
<evidence type="ECO:0008006" key="3">
    <source>
        <dbReference type="Google" id="ProtNLM"/>
    </source>
</evidence>
<dbReference type="SUPFAM" id="SSF55729">
    <property type="entry name" value="Acyl-CoA N-acyltransferases (Nat)"/>
    <property type="match status" value="1"/>
</dbReference>
<gene>
    <name evidence="1" type="ORF">BI344_15240</name>
</gene>
<keyword evidence="2" id="KW-1185">Reference proteome</keyword>
<accession>A0ABX3CE67</accession>
<reference evidence="1 2" key="1">
    <citation type="submission" date="2016-09" db="EMBL/GenBank/DDBJ databases">
        <title>Chromobacterium muskegensis sp. nov., an insecticidal bacterium isolated from Sphagnum bogs.</title>
        <authorList>
            <person name="Sparks M.E."/>
            <person name="Blackburn M.B."/>
            <person name="Gundersen-Rindal D.E."/>
            <person name="Mitchell A."/>
            <person name="Farrar R."/>
            <person name="Kuhar D."/>
        </authorList>
    </citation>
    <scope>NUCLEOTIDE SEQUENCE [LARGE SCALE GENOMIC DNA]</scope>
    <source>
        <strain evidence="1 2">14B-1</strain>
    </source>
</reference>
<proteinExistence type="predicted"/>
<protein>
    <recommendedName>
        <fullName evidence="3">N-acetyltransferase domain-containing protein</fullName>
    </recommendedName>
</protein>
<organism evidence="1 2">
    <name type="scientific">Chromobacterium sphagni</name>
    <dbReference type="NCBI Taxonomy" id="1903179"/>
    <lineage>
        <taxon>Bacteria</taxon>
        <taxon>Pseudomonadati</taxon>
        <taxon>Pseudomonadota</taxon>
        <taxon>Betaproteobacteria</taxon>
        <taxon>Neisseriales</taxon>
        <taxon>Chromobacteriaceae</taxon>
        <taxon>Chromobacterium</taxon>
    </lineage>
</organism>